<dbReference type="Gene3D" id="2.60.40.420">
    <property type="entry name" value="Cupredoxins - blue copper proteins"/>
    <property type="match status" value="3"/>
</dbReference>
<evidence type="ECO:0000259" key="4">
    <source>
        <dbReference type="Pfam" id="PF00394"/>
    </source>
</evidence>
<dbReference type="InterPro" id="IPR001117">
    <property type="entry name" value="Cu-oxidase_2nd"/>
</dbReference>
<keyword evidence="3" id="KW-0560">Oxidoreductase</keyword>
<evidence type="ECO:0000256" key="3">
    <source>
        <dbReference type="ARBA" id="ARBA00023002"/>
    </source>
</evidence>
<evidence type="ECO:0000313" key="8">
    <source>
        <dbReference type="Proteomes" id="UP001187531"/>
    </source>
</evidence>
<organism evidence="7 8">
    <name type="scientific">Artemia franciscana</name>
    <name type="common">Brine shrimp</name>
    <name type="synonym">Artemia sanfranciscana</name>
    <dbReference type="NCBI Taxonomy" id="6661"/>
    <lineage>
        <taxon>Eukaryota</taxon>
        <taxon>Metazoa</taxon>
        <taxon>Ecdysozoa</taxon>
        <taxon>Arthropoda</taxon>
        <taxon>Crustacea</taxon>
        <taxon>Branchiopoda</taxon>
        <taxon>Anostraca</taxon>
        <taxon>Artemiidae</taxon>
        <taxon>Artemia</taxon>
    </lineage>
</organism>
<keyword evidence="8" id="KW-1185">Reference proteome</keyword>
<dbReference type="CDD" id="cd13858">
    <property type="entry name" value="CuRO_1_tcLCC2_insect_like"/>
    <property type="match status" value="1"/>
</dbReference>
<dbReference type="GO" id="GO:0005507">
    <property type="term" value="F:copper ion binding"/>
    <property type="evidence" value="ECO:0007669"/>
    <property type="project" value="InterPro"/>
</dbReference>
<sequence length="1105" mass="125216">VCEGDEVVVDVINHLPSESTSIHWHGQHMVGTPYMDGVPLLTQCPIGPASSFRYRFWAANAGTNYYHSHSGFQRADGVAGSFIVRQAATRDIHARHYDHDLPEHVIFVSDWLHEMGLTKFVSHHHDDGDNKSPNILVNGMGRFSKDEEKTDTPLASFNITQGYRYRFRLISNSILNCPIQMSIDNHTMKVLASDGYPIVPIEVDAITIAAGERYDFVINANQTPDNYWIRFHGLIDCAPLKAHQVAILHYEMADFDEPEGLVNYENCYVDGKVLNPVNVAPGTEDDITVAELNSTSKADENWNKEPDVKIWLAYDFYEVNNLHFHDPEHYPIFLVPHRRKLFTPQLNRISLKMPPVPPLSQPSDVPYERFCNTTTVGDCKNEFCECIYVEHVPLGSLVEMIIIDEGNTFDATHPFHLHGSAFRVLAMERLGNVTTLDDVLALDAAGKIERKFSAAPIKDTVSVPDGGYAVVRFIADNPGYWLFHCHLSFHVEVGMGLIFKVGEQEDFPPVPRNFPTCGPWLLNREDADLPPRSTSAIVFEEETTTSVSSTNDESNVVDLNINVLDLVQELSNKFKRYWQHSMTIHTFGFSYKAKGKEEHINVEVDLPLTVTSRQLALRVMNTKNLPPYVEDSLQEKIESFSYCESVQASKTRASELIKRGKEDIDFCDDMIEEWIHAFETETADYCAKKVVKAEDFVAEIYHQLVHSPAYRELLMHEQNFAIEYEVLIEERDAELQKMGDRDAEELATALGSLSDIHISSLTAQQNEARDLLEEEWKARLDSFLKEQRTQLHKWLLAMSELLQVGNMSGIDAQNKEFFDFTPADDIEETLPTRMQESFTIHLGLQMKQSHNLRLIADDVMNFCRLPSRNGTSISPQRLQMAMSLYSNNLSGLILLADNSLSPQYGNLRKLTAICTRLPELHFETIEEQLEEAVRLSLDGSEWRELKSAAGEPISADSNGYCPSNGDFFVTKHSNLADIHVLFHLVSDPSVVSSDINSRNAVILGIRNILKWSCLNDVRNLTLPLFLVDELDSSMNSNWCLRRAELVFKCIKGFMMEMSSWGANHAQTLQFIIPRSIDETMFATLSGMLTNIFRVSNPLIFSNSSR</sequence>
<feature type="non-terminal residue" evidence="7">
    <location>
        <position position="1105"/>
    </location>
</feature>
<reference evidence="7" key="1">
    <citation type="submission" date="2023-07" db="EMBL/GenBank/DDBJ databases">
        <title>Chromosome-level genome assembly of Artemia franciscana.</title>
        <authorList>
            <person name="Jo E."/>
        </authorList>
    </citation>
    <scope>NUCLEOTIDE SEQUENCE</scope>
    <source>
        <tissue evidence="7">Whole body</tissue>
    </source>
</reference>
<keyword evidence="2" id="KW-0479">Metal-binding</keyword>
<accession>A0AA88H4Q2</accession>
<comment type="caution">
    <text evidence="7">The sequence shown here is derived from an EMBL/GenBank/DDBJ whole genome shotgun (WGS) entry which is preliminary data.</text>
</comment>
<dbReference type="InterPro" id="IPR008972">
    <property type="entry name" value="Cupredoxin"/>
</dbReference>
<dbReference type="GO" id="GO:0016491">
    <property type="term" value="F:oxidoreductase activity"/>
    <property type="evidence" value="ECO:0007669"/>
    <property type="project" value="UniProtKB-KW"/>
</dbReference>
<dbReference type="PROSITE" id="PS00080">
    <property type="entry name" value="MULTICOPPER_OXIDASE2"/>
    <property type="match status" value="1"/>
</dbReference>
<evidence type="ECO:0000259" key="5">
    <source>
        <dbReference type="Pfam" id="PF07731"/>
    </source>
</evidence>
<dbReference type="InterPro" id="IPR002355">
    <property type="entry name" value="Cu_oxidase_Cu_BS"/>
</dbReference>
<dbReference type="CDD" id="cd13905">
    <property type="entry name" value="CuRO_3_tcLLC2_insect_like"/>
    <property type="match status" value="1"/>
</dbReference>
<evidence type="ECO:0000256" key="1">
    <source>
        <dbReference type="ARBA" id="ARBA00010609"/>
    </source>
</evidence>
<dbReference type="Pfam" id="PF07732">
    <property type="entry name" value="Cu-oxidase_3"/>
    <property type="match status" value="1"/>
</dbReference>
<protein>
    <submittedName>
        <fullName evidence="7">Uncharacterized protein</fullName>
    </submittedName>
</protein>
<gene>
    <name evidence="7" type="ORF">QYM36_017033</name>
</gene>
<comment type="similarity">
    <text evidence="1">Belongs to the multicopper oxidase family.</text>
</comment>
<dbReference type="PROSITE" id="PS00079">
    <property type="entry name" value="MULTICOPPER_OXIDASE1"/>
    <property type="match status" value="1"/>
</dbReference>
<dbReference type="Pfam" id="PF00394">
    <property type="entry name" value="Cu-oxidase"/>
    <property type="match status" value="1"/>
</dbReference>
<dbReference type="InterPro" id="IPR011707">
    <property type="entry name" value="Cu-oxidase-like_N"/>
</dbReference>
<dbReference type="Pfam" id="PF10154">
    <property type="entry name" value="Fy-3"/>
    <property type="match status" value="1"/>
</dbReference>
<dbReference type="AlphaFoldDB" id="A0AA88H4Q2"/>
<dbReference type="GO" id="GO:0005737">
    <property type="term" value="C:cytoplasm"/>
    <property type="evidence" value="ECO:0007669"/>
    <property type="project" value="TreeGrafter"/>
</dbReference>
<feature type="domain" description="Plastocyanin-like" evidence="5">
    <location>
        <begin position="372"/>
        <end position="504"/>
    </location>
</feature>
<evidence type="ECO:0000256" key="2">
    <source>
        <dbReference type="ARBA" id="ARBA00022723"/>
    </source>
</evidence>
<dbReference type="InterPro" id="IPR033138">
    <property type="entry name" value="Cu_oxidase_CS"/>
</dbReference>
<dbReference type="PANTHER" id="PTHR16525:SF0">
    <property type="entry name" value="PROTEIN C12ORF4"/>
    <property type="match status" value="1"/>
</dbReference>
<dbReference type="PANTHER" id="PTHR16525">
    <property type="entry name" value="PROTEIN C12ORF4"/>
    <property type="match status" value="1"/>
</dbReference>
<dbReference type="InterPro" id="IPR011706">
    <property type="entry name" value="Cu-oxidase_C"/>
</dbReference>
<dbReference type="CDD" id="cd13884">
    <property type="entry name" value="CuRO_2_tcLCC_insect_like"/>
    <property type="match status" value="1"/>
</dbReference>
<dbReference type="Proteomes" id="UP001187531">
    <property type="component" value="Unassembled WGS sequence"/>
</dbReference>
<proteinExistence type="inferred from homology"/>
<evidence type="ECO:0000313" key="7">
    <source>
        <dbReference type="EMBL" id="KAK2704845.1"/>
    </source>
</evidence>
<dbReference type="SUPFAM" id="SSF49503">
    <property type="entry name" value="Cupredoxins"/>
    <property type="match status" value="3"/>
</dbReference>
<feature type="domain" description="Plastocyanin-like" evidence="6">
    <location>
        <begin position="1"/>
        <end position="87"/>
    </location>
</feature>
<dbReference type="Pfam" id="PF07731">
    <property type="entry name" value="Cu-oxidase_2"/>
    <property type="match status" value="1"/>
</dbReference>
<dbReference type="EMBL" id="JAVRJZ010000021">
    <property type="protein sequence ID" value="KAK2704845.1"/>
    <property type="molecule type" value="Genomic_DNA"/>
</dbReference>
<name>A0AA88H4Q2_ARTSF</name>
<dbReference type="InterPro" id="IPR019311">
    <property type="entry name" value="Fy-3"/>
</dbReference>
<feature type="domain" description="Plastocyanin-like" evidence="4">
    <location>
        <begin position="104"/>
        <end position="251"/>
    </location>
</feature>
<dbReference type="FunFam" id="2.60.40.420:FF:000045">
    <property type="entry name" value="Laccase 2"/>
    <property type="match status" value="1"/>
</dbReference>
<evidence type="ECO:0000259" key="6">
    <source>
        <dbReference type="Pfam" id="PF07732"/>
    </source>
</evidence>